<evidence type="ECO:0000313" key="4">
    <source>
        <dbReference type="Proteomes" id="UP000294678"/>
    </source>
</evidence>
<dbReference type="SUPFAM" id="SSF51445">
    <property type="entry name" value="(Trans)glycosidases"/>
    <property type="match status" value="1"/>
</dbReference>
<dbReference type="Proteomes" id="UP000294678">
    <property type="component" value="Unassembled WGS sequence"/>
</dbReference>
<dbReference type="GO" id="GO:0004556">
    <property type="term" value="F:alpha-amylase activity"/>
    <property type="evidence" value="ECO:0007669"/>
    <property type="project" value="InterPro"/>
</dbReference>
<dbReference type="InterPro" id="IPR006047">
    <property type="entry name" value="GH13_cat_dom"/>
</dbReference>
<gene>
    <name evidence="3" type="ORF">EV215_1663</name>
</gene>
<dbReference type="GO" id="GO:0005975">
    <property type="term" value="P:carbohydrate metabolic process"/>
    <property type="evidence" value="ECO:0007669"/>
    <property type="project" value="InterPro"/>
</dbReference>
<dbReference type="RefSeq" id="WP_134113530.1">
    <property type="nucleotide sequence ID" value="NZ_SOBG01000007.1"/>
</dbReference>
<evidence type="ECO:0000259" key="2">
    <source>
        <dbReference type="SMART" id="SM00642"/>
    </source>
</evidence>
<keyword evidence="4" id="KW-1185">Reference proteome</keyword>
<dbReference type="GO" id="GO:0043169">
    <property type="term" value="F:cation binding"/>
    <property type="evidence" value="ECO:0007669"/>
    <property type="project" value="InterPro"/>
</dbReference>
<dbReference type="PANTHER" id="PTHR47786:SF2">
    <property type="entry name" value="GLYCOSYL HYDROLASE FAMILY 13 CATALYTIC DOMAIN-CONTAINING PROTEIN"/>
    <property type="match status" value="1"/>
</dbReference>
<sequence length="439" mass="51808">MKKGIRVYNLYPKLIGKMDNWINHFDRIQDMNFNWIYINPINASGFSGSDYAIKDYYLYNPMFIKGWPLKSEDYKEENLEKDRKKGNELLKKVCSEAEKRGIKVMYDIVINHTAIDSPLVKLKPEWYERDENGKVKNAGADDNGTWVVWGDLAQIDNANSPDKENLWKYWLDMLLHYCDLGIRGFRCDAAYHVPADLWNYLISNVKEKYSDVIFVAETLGCTPTQLMNVSKAGFDIVMNSIKWWNYKDEWFLKDYKEWAGKYFSMTFPENHDTERYYNEVNGNKDLAINKYAIQAYFCSSIATTIGFEFGFKRKIDVVQTNPEWWENANYDISKEISEINKIKSQYQILQEDNMIIPYDFHNEELFGFAKEALNKSEKIFVVANLSPYNWHNINIPNFYEIMNGDKIKDISHGHKMETVFNNLDYSLKPGEVKLFYIKY</sequence>
<dbReference type="Gene3D" id="3.20.20.80">
    <property type="entry name" value="Glycosidases"/>
    <property type="match status" value="1"/>
</dbReference>
<accession>A0AA46DY42</accession>
<name>A0AA46DY42_9FUSO</name>
<protein>
    <submittedName>
        <fullName evidence="3">Glycogen debranching enzyme-like protein</fullName>
    </submittedName>
</protein>
<dbReference type="AlphaFoldDB" id="A0AA46DY42"/>
<proteinExistence type="inferred from homology"/>
<reference evidence="3 4" key="1">
    <citation type="submission" date="2019-03" db="EMBL/GenBank/DDBJ databases">
        <title>Genomic Encyclopedia of Type Strains, Phase IV (KMG-IV): sequencing the most valuable type-strain genomes for metagenomic binning, comparative biology and taxonomic classification.</title>
        <authorList>
            <person name="Goeker M."/>
        </authorList>
    </citation>
    <scope>NUCLEOTIDE SEQUENCE [LARGE SCALE GENOMIC DNA]</scope>
    <source>
        <strain evidence="3 4">DSM 100055</strain>
    </source>
</reference>
<dbReference type="InterPro" id="IPR032792">
    <property type="entry name" value="AGL_glucanoTrfase"/>
</dbReference>
<organism evidence="3 4">
    <name type="scientific">Hypnocyclicus thermotrophus</name>
    <dbReference type="NCBI Taxonomy" id="1627895"/>
    <lineage>
        <taxon>Bacteria</taxon>
        <taxon>Fusobacteriati</taxon>
        <taxon>Fusobacteriota</taxon>
        <taxon>Fusobacteriia</taxon>
        <taxon>Fusobacteriales</taxon>
        <taxon>Fusobacteriaceae</taxon>
        <taxon>Hypnocyclicus</taxon>
    </lineage>
</organism>
<comment type="similarity">
    <text evidence="1">Belongs to the glycosyl hydrolase 13 family.</text>
</comment>
<dbReference type="PANTHER" id="PTHR47786">
    <property type="entry name" value="ALPHA-1,4-GLUCAN:MALTOSE-1-PHOSPHATE MALTOSYLTRANSFERASE"/>
    <property type="match status" value="1"/>
</dbReference>
<feature type="domain" description="Glycosyl hydrolase family 13 catalytic" evidence="2">
    <location>
        <begin position="9"/>
        <end position="343"/>
    </location>
</feature>
<dbReference type="Pfam" id="PF14701">
    <property type="entry name" value="hDGE_amylase"/>
    <property type="match status" value="1"/>
</dbReference>
<comment type="caution">
    <text evidence="3">The sequence shown here is derived from an EMBL/GenBank/DDBJ whole genome shotgun (WGS) entry which is preliminary data.</text>
</comment>
<dbReference type="SMART" id="SM00642">
    <property type="entry name" value="Aamy"/>
    <property type="match status" value="1"/>
</dbReference>
<evidence type="ECO:0000313" key="3">
    <source>
        <dbReference type="EMBL" id="TDT68596.1"/>
    </source>
</evidence>
<dbReference type="InterPro" id="IPR006046">
    <property type="entry name" value="Alpha_amylase"/>
</dbReference>
<evidence type="ECO:0000256" key="1">
    <source>
        <dbReference type="ARBA" id="ARBA00008061"/>
    </source>
</evidence>
<dbReference type="EMBL" id="SOBG01000007">
    <property type="protein sequence ID" value="TDT68596.1"/>
    <property type="molecule type" value="Genomic_DNA"/>
</dbReference>
<dbReference type="PRINTS" id="PR00110">
    <property type="entry name" value="ALPHAAMYLASE"/>
</dbReference>
<dbReference type="InterPro" id="IPR017853">
    <property type="entry name" value="GH"/>
</dbReference>